<feature type="region of interest" description="Disordered" evidence="5">
    <location>
        <begin position="1"/>
        <end position="69"/>
    </location>
</feature>
<comment type="caution">
    <text evidence="7">The sequence shown here is derived from an EMBL/GenBank/DDBJ whole genome shotgun (WGS) entry which is preliminary data.</text>
</comment>
<dbReference type="SMART" id="SM00575">
    <property type="entry name" value="ZnF_PMZ"/>
    <property type="match status" value="1"/>
</dbReference>
<evidence type="ECO:0000313" key="7">
    <source>
        <dbReference type="EMBL" id="KAK1644926.1"/>
    </source>
</evidence>
<dbReference type="Pfam" id="PF04434">
    <property type="entry name" value="SWIM"/>
    <property type="match status" value="1"/>
</dbReference>
<feature type="region of interest" description="Disordered" evidence="5">
    <location>
        <begin position="122"/>
        <end position="143"/>
    </location>
</feature>
<evidence type="ECO:0000256" key="3">
    <source>
        <dbReference type="ARBA" id="ARBA00022833"/>
    </source>
</evidence>
<evidence type="ECO:0000256" key="1">
    <source>
        <dbReference type="ARBA" id="ARBA00022723"/>
    </source>
</evidence>
<feature type="compositionally biased region" description="Basic residues" evidence="5">
    <location>
        <begin position="745"/>
        <end position="756"/>
    </location>
</feature>
<feature type="domain" description="SWIM-type" evidence="6">
    <location>
        <begin position="582"/>
        <end position="618"/>
    </location>
</feature>
<reference evidence="7" key="1">
    <citation type="submission" date="2023-07" db="EMBL/GenBank/DDBJ databases">
        <title>A chromosome-level genome assembly of Lolium multiflorum.</title>
        <authorList>
            <person name="Chen Y."/>
            <person name="Copetti D."/>
            <person name="Kolliker R."/>
            <person name="Studer B."/>
        </authorList>
    </citation>
    <scope>NUCLEOTIDE SEQUENCE</scope>
    <source>
        <strain evidence="7">02402/16</strain>
        <tissue evidence="7">Leaf</tissue>
    </source>
</reference>
<proteinExistence type="predicted"/>
<evidence type="ECO:0000256" key="5">
    <source>
        <dbReference type="SAM" id="MobiDB-lite"/>
    </source>
</evidence>
<accession>A0AAD8W5X6</accession>
<feature type="compositionally biased region" description="Basic and acidic residues" evidence="5">
    <location>
        <begin position="126"/>
        <end position="143"/>
    </location>
</feature>
<sequence length="844" mass="96582">MEVPAATLSDHAGSSKTGTHNEGASSKALSSEAAYTEITLPESSGQHTPPRGQNIGNEANPEVVSTPHAPTASMRFDTLEDAQRHYLAFARRRGFGIRYNYRKKSEVTGELIRAALVCHKSGHQAKTKEDTQKPKPVVPERMKNNNVRTDCPARMALKVRNGSWLVTEFCDEHNHPLLLKWSLTGFLRSHKDIPQEDQDFIRILHSVNMETSRMMQVMATLYESVEGVPYTPKELANFRSTLRAENKYTDMQDTMAYFEATKLRDKDFYYRYKLDDEDRVQYLFWVDSAARKAYKSFNDCISFDATYMTNKYKMPFAPFIGINNHGQSIQLGCGFLKNELSESYIWLFESFLIAMDGVAPTNMITDQDGSMRAAMEKVFPNTTHRNCRWHIVDKATEEVGPFVAKIPGLREEMNDCINCSLTPEEFETRWTLMINKFNIQGHEKIAALYKKRSNWVPAYFMHKFYPFLQTTQRSEGFNAVLKKYVTSTNSVIEFVHQYEDIQAKIMKAENKEESDSSLLTAKKWCWHPIEQQVEKLYTKNIYHRFQFEMQSSMSYNIKPIGENRYEVYCITKFVPQYHNRAYEVYADPPNENYRCTCCKFERDGIVCCHILKAMVQLGVCEFPLKYVLRRWTWSAEENLVEELPGQPAVMPEESRKKMWLSVNCNEFKGLAMCGNETEDGRKIVRMHMKAMKKDLAALKRETEKRAKKVATSSATDPAENPSTQTAQANCPTQQVPPQVPSTGPRARKPPCQKRKSTGSSTSAANNTTATAPNGGFTDAEPSETSQANNIRDPRVSNTKGRKRKKAFQKPLDIGRKEIRVCKQCGSTQHDFRTCTQRGELADEN</sequence>
<dbReference type="PANTHER" id="PTHR47718">
    <property type="entry name" value="OS01G0519700 PROTEIN"/>
    <property type="match status" value="1"/>
</dbReference>
<keyword evidence="2 4" id="KW-0863">Zinc-finger</keyword>
<dbReference type="InterPro" id="IPR006564">
    <property type="entry name" value="Znf_PMZ"/>
</dbReference>
<feature type="compositionally biased region" description="Polar residues" evidence="5">
    <location>
        <begin position="12"/>
        <end position="29"/>
    </location>
</feature>
<dbReference type="InterPro" id="IPR004330">
    <property type="entry name" value="FAR1_DNA_bnd_dom"/>
</dbReference>
<feature type="region of interest" description="Disordered" evidence="5">
    <location>
        <begin position="701"/>
        <end position="811"/>
    </location>
</feature>
<gene>
    <name evidence="7" type="ORF">QYE76_062731</name>
</gene>
<dbReference type="Pfam" id="PF10551">
    <property type="entry name" value="MULE"/>
    <property type="match status" value="1"/>
</dbReference>
<keyword evidence="3" id="KW-0862">Zinc</keyword>
<organism evidence="7 8">
    <name type="scientific">Lolium multiflorum</name>
    <name type="common">Italian ryegrass</name>
    <name type="synonym">Lolium perenne subsp. multiflorum</name>
    <dbReference type="NCBI Taxonomy" id="4521"/>
    <lineage>
        <taxon>Eukaryota</taxon>
        <taxon>Viridiplantae</taxon>
        <taxon>Streptophyta</taxon>
        <taxon>Embryophyta</taxon>
        <taxon>Tracheophyta</taxon>
        <taxon>Spermatophyta</taxon>
        <taxon>Magnoliopsida</taxon>
        <taxon>Liliopsida</taxon>
        <taxon>Poales</taxon>
        <taxon>Poaceae</taxon>
        <taxon>BOP clade</taxon>
        <taxon>Pooideae</taxon>
        <taxon>Poodae</taxon>
        <taxon>Poeae</taxon>
        <taxon>Poeae Chloroplast Group 2 (Poeae type)</taxon>
        <taxon>Loliodinae</taxon>
        <taxon>Loliinae</taxon>
        <taxon>Lolium</taxon>
    </lineage>
</organism>
<name>A0AAD8W5X6_LOLMU</name>
<dbReference type="EMBL" id="JAUUTY010000004">
    <property type="protein sequence ID" value="KAK1644926.1"/>
    <property type="molecule type" value="Genomic_DNA"/>
</dbReference>
<dbReference type="PANTHER" id="PTHR47718:SF4">
    <property type="entry name" value="PROTEIN FAR1-RELATED SEQUENCE"/>
    <property type="match status" value="1"/>
</dbReference>
<dbReference type="Proteomes" id="UP001231189">
    <property type="component" value="Unassembled WGS sequence"/>
</dbReference>
<dbReference type="PROSITE" id="PS50966">
    <property type="entry name" value="ZF_SWIM"/>
    <property type="match status" value="1"/>
</dbReference>
<protein>
    <recommendedName>
        <fullName evidence="6">SWIM-type domain-containing protein</fullName>
    </recommendedName>
</protein>
<dbReference type="InterPro" id="IPR007527">
    <property type="entry name" value="Znf_SWIM"/>
</dbReference>
<dbReference type="Pfam" id="PF03101">
    <property type="entry name" value="FAR1"/>
    <property type="match status" value="1"/>
</dbReference>
<evidence type="ECO:0000256" key="2">
    <source>
        <dbReference type="ARBA" id="ARBA00022771"/>
    </source>
</evidence>
<keyword evidence="1" id="KW-0479">Metal-binding</keyword>
<dbReference type="AlphaFoldDB" id="A0AAD8W5X6"/>
<feature type="compositionally biased region" description="Polar residues" evidence="5">
    <location>
        <begin position="710"/>
        <end position="732"/>
    </location>
</feature>
<keyword evidence="8" id="KW-1185">Reference proteome</keyword>
<dbReference type="InterPro" id="IPR018289">
    <property type="entry name" value="MULE_transposase_dom"/>
</dbReference>
<evidence type="ECO:0000259" key="6">
    <source>
        <dbReference type="PROSITE" id="PS50966"/>
    </source>
</evidence>
<evidence type="ECO:0000256" key="4">
    <source>
        <dbReference type="PROSITE-ProRule" id="PRU00325"/>
    </source>
</evidence>
<dbReference type="GO" id="GO:0008270">
    <property type="term" value="F:zinc ion binding"/>
    <property type="evidence" value="ECO:0007669"/>
    <property type="project" value="UniProtKB-KW"/>
</dbReference>
<evidence type="ECO:0000313" key="8">
    <source>
        <dbReference type="Proteomes" id="UP001231189"/>
    </source>
</evidence>
<feature type="compositionally biased region" description="Low complexity" evidence="5">
    <location>
        <begin position="757"/>
        <end position="775"/>
    </location>
</feature>